<sequence>MVTHLNDIPDGNRFEGAGPTIFARRPWAPESDALVLRDQAVDCMASTAPDHAYLLEVDIAHEVVEVWSAWRDGATPTPEEATLAIIYYAKHDAYQPVV</sequence>
<name>A0A8J3VAJ5_9ACTN</name>
<evidence type="ECO:0000313" key="1">
    <source>
        <dbReference type="EMBL" id="GII57269.1"/>
    </source>
</evidence>
<keyword evidence="2" id="KW-1185">Reference proteome</keyword>
<proteinExistence type="predicted"/>
<dbReference type="Proteomes" id="UP000605992">
    <property type="component" value="Unassembled WGS sequence"/>
</dbReference>
<gene>
    <name evidence="1" type="ORF">Pth03_56580</name>
</gene>
<accession>A0A8J3VAJ5</accession>
<dbReference type="EMBL" id="BOOR01000049">
    <property type="protein sequence ID" value="GII57269.1"/>
    <property type="molecule type" value="Genomic_DNA"/>
</dbReference>
<protein>
    <submittedName>
        <fullName evidence="1">Uncharacterized protein</fullName>
    </submittedName>
</protein>
<evidence type="ECO:0000313" key="2">
    <source>
        <dbReference type="Proteomes" id="UP000605992"/>
    </source>
</evidence>
<organism evidence="1 2">
    <name type="scientific">Planotetraspora thailandica</name>
    <dbReference type="NCBI Taxonomy" id="487172"/>
    <lineage>
        <taxon>Bacteria</taxon>
        <taxon>Bacillati</taxon>
        <taxon>Actinomycetota</taxon>
        <taxon>Actinomycetes</taxon>
        <taxon>Streptosporangiales</taxon>
        <taxon>Streptosporangiaceae</taxon>
        <taxon>Planotetraspora</taxon>
    </lineage>
</organism>
<comment type="caution">
    <text evidence="1">The sequence shown here is derived from an EMBL/GenBank/DDBJ whole genome shotgun (WGS) entry which is preliminary data.</text>
</comment>
<reference evidence="1" key="1">
    <citation type="submission" date="2021-01" db="EMBL/GenBank/DDBJ databases">
        <title>Whole genome shotgun sequence of Planotetraspora thailandica NBRC 104271.</title>
        <authorList>
            <person name="Komaki H."/>
            <person name="Tamura T."/>
        </authorList>
    </citation>
    <scope>NUCLEOTIDE SEQUENCE</scope>
    <source>
        <strain evidence="1">NBRC 104271</strain>
    </source>
</reference>
<dbReference type="AlphaFoldDB" id="A0A8J3VAJ5"/>